<dbReference type="InterPro" id="IPR051918">
    <property type="entry name" value="STPP_CPPED1"/>
</dbReference>
<dbReference type="Pfam" id="PF00149">
    <property type="entry name" value="Metallophos"/>
    <property type="match status" value="1"/>
</dbReference>
<dbReference type="Gene3D" id="3.60.21.10">
    <property type="match status" value="1"/>
</dbReference>
<evidence type="ECO:0000259" key="2">
    <source>
        <dbReference type="Pfam" id="PF00149"/>
    </source>
</evidence>
<reference evidence="4" key="1">
    <citation type="journal article" date="2019" name="Int. J. Syst. Evol. Microbiol.">
        <title>The Global Catalogue of Microorganisms (GCM) 10K type strain sequencing project: providing services to taxonomists for standard genome sequencing and annotation.</title>
        <authorList>
            <consortium name="The Broad Institute Genomics Platform"/>
            <consortium name="The Broad Institute Genome Sequencing Center for Infectious Disease"/>
            <person name="Wu L."/>
            <person name="Ma J."/>
        </authorList>
    </citation>
    <scope>NUCLEOTIDE SEQUENCE [LARGE SCALE GENOMIC DNA]</scope>
    <source>
        <strain evidence="4">KCTC 23723</strain>
    </source>
</reference>
<dbReference type="PANTHER" id="PTHR43143:SF1">
    <property type="entry name" value="SERINE_THREONINE-PROTEIN PHOSPHATASE CPPED1"/>
    <property type="match status" value="1"/>
</dbReference>
<comment type="caution">
    <text evidence="3">The sequence shown here is derived from an EMBL/GenBank/DDBJ whole genome shotgun (WGS) entry which is preliminary data.</text>
</comment>
<dbReference type="InterPro" id="IPR004843">
    <property type="entry name" value="Calcineurin-like_PHP"/>
</dbReference>
<feature type="domain" description="Calcineurin-like phosphoesterase" evidence="2">
    <location>
        <begin position="56"/>
        <end position="219"/>
    </location>
</feature>
<feature type="chain" id="PRO_5046258612" description="Calcineurin-like phosphoesterase domain-containing protein" evidence="1">
    <location>
        <begin position="25"/>
        <end position="289"/>
    </location>
</feature>
<keyword evidence="4" id="KW-1185">Reference proteome</keyword>
<dbReference type="SUPFAM" id="SSF56300">
    <property type="entry name" value="Metallo-dependent phosphatases"/>
    <property type="match status" value="1"/>
</dbReference>
<dbReference type="EMBL" id="BMYR01000006">
    <property type="protein sequence ID" value="GGW61668.1"/>
    <property type="molecule type" value="Genomic_DNA"/>
</dbReference>
<gene>
    <name evidence="3" type="ORF">GCM10008111_17320</name>
</gene>
<dbReference type="RefSeq" id="WP_189482548.1">
    <property type="nucleotide sequence ID" value="NZ_BMYR01000006.1"/>
</dbReference>
<proteinExistence type="predicted"/>
<protein>
    <recommendedName>
        <fullName evidence="2">Calcineurin-like phosphoesterase domain-containing protein</fullName>
    </recommendedName>
</protein>
<evidence type="ECO:0000313" key="3">
    <source>
        <dbReference type="EMBL" id="GGW61668.1"/>
    </source>
</evidence>
<keyword evidence="1" id="KW-0732">Signal</keyword>
<accession>A0ABQ2WM03</accession>
<feature type="signal peptide" evidence="1">
    <location>
        <begin position="1"/>
        <end position="24"/>
    </location>
</feature>
<sequence length="289" mass="32324">MTFFTRLIFCIAMLLFVSSAPVYADTTAPATLSFAVLGDAEPKPKAEFPHMAQAVADINQLTPALNLQFVLGVGDIAHKGTLLQYEQATPVLQALTLPFYPIMGNEEYGSTVERFLQFANLWNADKTRIDAIRYTLEFPQVAIVLASPDFSRDFNDDGIAWLTNEVRRLAPKPVMLVVHGAQQGVYKENAEKGISHPGFVTDVVSQPNVRAVISGDLHMDMPRVNHSLTLNGVHYLHIPALERTKIPDESQHTAMYRVFHVHKDGRVEVETYQTGTQTPIARYHYQFTL</sequence>
<name>A0ABQ2WM03_9ALTE</name>
<organism evidence="3 4">
    <name type="scientific">Alishewanella tabrizica</name>
    <dbReference type="NCBI Taxonomy" id="671278"/>
    <lineage>
        <taxon>Bacteria</taxon>
        <taxon>Pseudomonadati</taxon>
        <taxon>Pseudomonadota</taxon>
        <taxon>Gammaproteobacteria</taxon>
        <taxon>Alteromonadales</taxon>
        <taxon>Alteromonadaceae</taxon>
        <taxon>Alishewanella</taxon>
    </lineage>
</organism>
<evidence type="ECO:0000256" key="1">
    <source>
        <dbReference type="SAM" id="SignalP"/>
    </source>
</evidence>
<dbReference type="Proteomes" id="UP000634667">
    <property type="component" value="Unassembled WGS sequence"/>
</dbReference>
<dbReference type="InterPro" id="IPR029052">
    <property type="entry name" value="Metallo-depent_PP-like"/>
</dbReference>
<dbReference type="PANTHER" id="PTHR43143">
    <property type="entry name" value="METALLOPHOSPHOESTERASE, CALCINEURIN SUPERFAMILY"/>
    <property type="match status" value="1"/>
</dbReference>
<evidence type="ECO:0000313" key="4">
    <source>
        <dbReference type="Proteomes" id="UP000634667"/>
    </source>
</evidence>